<protein>
    <submittedName>
        <fullName evidence="2">Uncharacterized protein</fullName>
    </submittedName>
</protein>
<evidence type="ECO:0000256" key="1">
    <source>
        <dbReference type="SAM" id="MobiDB-lite"/>
    </source>
</evidence>
<evidence type="ECO:0000313" key="3">
    <source>
        <dbReference type="Proteomes" id="UP000604825"/>
    </source>
</evidence>
<name>A0A811R1Z5_9POAL</name>
<evidence type="ECO:0000313" key="2">
    <source>
        <dbReference type="EMBL" id="CAD6263492.1"/>
    </source>
</evidence>
<gene>
    <name evidence="2" type="ORF">NCGR_LOCUS46797</name>
</gene>
<feature type="region of interest" description="Disordered" evidence="1">
    <location>
        <begin position="22"/>
        <end position="51"/>
    </location>
</feature>
<dbReference type="AlphaFoldDB" id="A0A811R1Z5"/>
<sequence length="88" mass="9712">MDEPNKDDGKGKGKVVAVAIADHHAATADQEQPESQEEFLHDSESSGSESIEIADLKKRMWKDRLLLMNLEGRSAGRDRAVHEGEAQL</sequence>
<keyword evidence="3" id="KW-1185">Reference proteome</keyword>
<comment type="caution">
    <text evidence="2">The sequence shown here is derived from an EMBL/GenBank/DDBJ whole genome shotgun (WGS) entry which is preliminary data.</text>
</comment>
<dbReference type="Proteomes" id="UP000604825">
    <property type="component" value="Unassembled WGS sequence"/>
</dbReference>
<accession>A0A811R1Z5</accession>
<proteinExistence type="predicted"/>
<dbReference type="EMBL" id="CAJGYO010000012">
    <property type="protein sequence ID" value="CAD6263492.1"/>
    <property type="molecule type" value="Genomic_DNA"/>
</dbReference>
<organism evidence="2 3">
    <name type="scientific">Miscanthus lutarioriparius</name>
    <dbReference type="NCBI Taxonomy" id="422564"/>
    <lineage>
        <taxon>Eukaryota</taxon>
        <taxon>Viridiplantae</taxon>
        <taxon>Streptophyta</taxon>
        <taxon>Embryophyta</taxon>
        <taxon>Tracheophyta</taxon>
        <taxon>Spermatophyta</taxon>
        <taxon>Magnoliopsida</taxon>
        <taxon>Liliopsida</taxon>
        <taxon>Poales</taxon>
        <taxon>Poaceae</taxon>
        <taxon>PACMAD clade</taxon>
        <taxon>Panicoideae</taxon>
        <taxon>Andropogonodae</taxon>
        <taxon>Andropogoneae</taxon>
        <taxon>Saccharinae</taxon>
        <taxon>Miscanthus</taxon>
    </lineage>
</organism>
<reference evidence="2" key="1">
    <citation type="submission" date="2020-10" db="EMBL/GenBank/DDBJ databases">
        <authorList>
            <person name="Han B."/>
            <person name="Lu T."/>
            <person name="Zhao Q."/>
            <person name="Huang X."/>
            <person name="Zhao Y."/>
        </authorList>
    </citation>
    <scope>NUCLEOTIDE SEQUENCE</scope>
</reference>